<dbReference type="InterPro" id="IPR000847">
    <property type="entry name" value="LysR_HTH_N"/>
</dbReference>
<gene>
    <name evidence="6" type="primary">gcvA_18</name>
    <name evidence="6" type="ORF">TRM7615_04476</name>
</gene>
<keyword evidence="4" id="KW-0804">Transcription</keyword>
<dbReference type="AlphaFoldDB" id="A0A2R8CEY1"/>
<sequence length="292" mass="31875">MSVSPPRPKGPHLNALRAFESAARLKSFAAAANELSVTPGAITQHIKALEAWAESELFVRHKRGVELTPLGEELLPEFTAAFDMLGGAIQSLRTKGTPNKIRIATLPSIAQLWLSEKLGKLRRIAPDISVSVVAVESPPNLAREPYDVSIFFKSGTLEKTETALFQDRIFPVCTPEIAARLNSVSDLEDETLIHDSTWTGDWEQWLRNFPEVGRRGARGPTYSLFSVALEEACHGAGILMAHEALVLAKLGSGALIAPFPEKVSLDRSLVMDVATRFQNNPAMPKLVQAMSQ</sequence>
<dbReference type="InterPro" id="IPR036390">
    <property type="entry name" value="WH_DNA-bd_sf"/>
</dbReference>
<organism evidence="6 7">
    <name type="scientific">Falsiruegeria mediterranea M17</name>
    <dbReference type="NCBI Taxonomy" id="1200281"/>
    <lineage>
        <taxon>Bacteria</taxon>
        <taxon>Pseudomonadati</taxon>
        <taxon>Pseudomonadota</taxon>
        <taxon>Alphaproteobacteria</taxon>
        <taxon>Rhodobacterales</taxon>
        <taxon>Roseobacteraceae</taxon>
        <taxon>Falsiruegeria</taxon>
    </lineage>
</organism>
<comment type="similarity">
    <text evidence="1">Belongs to the LysR transcriptional regulatory family.</text>
</comment>
<keyword evidence="7" id="KW-1185">Reference proteome</keyword>
<protein>
    <submittedName>
        <fullName evidence="6">Glycine cleavage system transcriptional activator</fullName>
    </submittedName>
</protein>
<dbReference type="GO" id="GO:0006351">
    <property type="term" value="P:DNA-templated transcription"/>
    <property type="evidence" value="ECO:0007669"/>
    <property type="project" value="TreeGrafter"/>
</dbReference>
<dbReference type="EMBL" id="ONZG01000014">
    <property type="protein sequence ID" value="SPJ30939.1"/>
    <property type="molecule type" value="Genomic_DNA"/>
</dbReference>
<dbReference type="Pfam" id="PF00126">
    <property type="entry name" value="HTH_1"/>
    <property type="match status" value="1"/>
</dbReference>
<dbReference type="GO" id="GO:0003700">
    <property type="term" value="F:DNA-binding transcription factor activity"/>
    <property type="evidence" value="ECO:0007669"/>
    <property type="project" value="InterPro"/>
</dbReference>
<dbReference type="PROSITE" id="PS50931">
    <property type="entry name" value="HTH_LYSR"/>
    <property type="match status" value="1"/>
</dbReference>
<accession>A0A2R8CEY1</accession>
<proteinExistence type="inferred from homology"/>
<keyword evidence="3" id="KW-0238">DNA-binding</keyword>
<reference evidence="7" key="1">
    <citation type="submission" date="2018-03" db="EMBL/GenBank/DDBJ databases">
        <authorList>
            <person name="Rodrigo-Torres L."/>
            <person name="Arahal R. D."/>
            <person name="Lucena T."/>
        </authorList>
    </citation>
    <scope>NUCLEOTIDE SEQUENCE [LARGE SCALE GENOMIC DNA]</scope>
    <source>
        <strain evidence="7">CECT 7615</strain>
    </source>
</reference>
<name>A0A2R8CEY1_9RHOB</name>
<dbReference type="InterPro" id="IPR005119">
    <property type="entry name" value="LysR_subst-bd"/>
</dbReference>
<evidence type="ECO:0000259" key="5">
    <source>
        <dbReference type="PROSITE" id="PS50931"/>
    </source>
</evidence>
<dbReference type="SUPFAM" id="SSF46785">
    <property type="entry name" value="Winged helix' DNA-binding domain"/>
    <property type="match status" value="1"/>
</dbReference>
<evidence type="ECO:0000256" key="4">
    <source>
        <dbReference type="ARBA" id="ARBA00023163"/>
    </source>
</evidence>
<dbReference type="SUPFAM" id="SSF53850">
    <property type="entry name" value="Periplasmic binding protein-like II"/>
    <property type="match status" value="1"/>
</dbReference>
<dbReference type="RefSeq" id="WP_207775259.1">
    <property type="nucleotide sequence ID" value="NZ_ONZG01000014.1"/>
</dbReference>
<evidence type="ECO:0000256" key="1">
    <source>
        <dbReference type="ARBA" id="ARBA00009437"/>
    </source>
</evidence>
<dbReference type="InterPro" id="IPR058163">
    <property type="entry name" value="LysR-type_TF_proteobact-type"/>
</dbReference>
<feature type="domain" description="HTH lysR-type" evidence="5">
    <location>
        <begin position="11"/>
        <end position="68"/>
    </location>
</feature>
<dbReference type="Gene3D" id="3.40.190.10">
    <property type="entry name" value="Periplasmic binding protein-like II"/>
    <property type="match status" value="2"/>
</dbReference>
<dbReference type="PANTHER" id="PTHR30537">
    <property type="entry name" value="HTH-TYPE TRANSCRIPTIONAL REGULATOR"/>
    <property type="match status" value="1"/>
</dbReference>
<dbReference type="Gene3D" id="1.10.10.10">
    <property type="entry name" value="Winged helix-like DNA-binding domain superfamily/Winged helix DNA-binding domain"/>
    <property type="match status" value="1"/>
</dbReference>
<dbReference type="PANTHER" id="PTHR30537:SF26">
    <property type="entry name" value="GLYCINE CLEAVAGE SYSTEM TRANSCRIPTIONAL ACTIVATOR"/>
    <property type="match status" value="1"/>
</dbReference>
<dbReference type="Proteomes" id="UP000244898">
    <property type="component" value="Unassembled WGS sequence"/>
</dbReference>
<dbReference type="InterPro" id="IPR036388">
    <property type="entry name" value="WH-like_DNA-bd_sf"/>
</dbReference>
<evidence type="ECO:0000256" key="3">
    <source>
        <dbReference type="ARBA" id="ARBA00023125"/>
    </source>
</evidence>
<dbReference type="Pfam" id="PF03466">
    <property type="entry name" value="LysR_substrate"/>
    <property type="match status" value="1"/>
</dbReference>
<evidence type="ECO:0000313" key="7">
    <source>
        <dbReference type="Proteomes" id="UP000244898"/>
    </source>
</evidence>
<dbReference type="GO" id="GO:0043565">
    <property type="term" value="F:sequence-specific DNA binding"/>
    <property type="evidence" value="ECO:0007669"/>
    <property type="project" value="TreeGrafter"/>
</dbReference>
<evidence type="ECO:0000256" key="2">
    <source>
        <dbReference type="ARBA" id="ARBA00023015"/>
    </source>
</evidence>
<evidence type="ECO:0000313" key="6">
    <source>
        <dbReference type="EMBL" id="SPJ30939.1"/>
    </source>
</evidence>
<keyword evidence="2" id="KW-0805">Transcription regulation</keyword>